<name>A0A2H9PAG2_9BACT</name>
<gene>
    <name evidence="1" type="ORF">COY51_05305</name>
</gene>
<sequence>MKEQLHKRFADEGVRTLFESYLKREIEIGYVLEILQLKRARFFRMLKKYRENPQSFSIQYPNKNAARKIDTEIEKNILKELGIEKSFIEDKSMPIKFYNYSYLKDEIWRKYKQKVSLPTIINRAKNQGFYIPHKERKIHDREVLTNYAGELLLFHFQSAYFWQRAYFWQHDSSHHRWSPYALESPEATHYP</sequence>
<proteinExistence type="predicted"/>
<dbReference type="Proteomes" id="UP000234145">
    <property type="component" value="Unassembled WGS sequence"/>
</dbReference>
<evidence type="ECO:0000313" key="1">
    <source>
        <dbReference type="EMBL" id="PIZ15416.1"/>
    </source>
</evidence>
<organism evidence="1 2">
    <name type="scientific">Candidatus Desantisbacteria bacterium CG_4_10_14_0_8_um_filter_39_17</name>
    <dbReference type="NCBI Taxonomy" id="1974542"/>
    <lineage>
        <taxon>Bacteria</taxon>
        <taxon>Candidatus Desantisiibacteriota</taxon>
    </lineage>
</organism>
<protein>
    <submittedName>
        <fullName evidence="1">Uncharacterized protein</fullName>
    </submittedName>
</protein>
<evidence type="ECO:0000313" key="2">
    <source>
        <dbReference type="Proteomes" id="UP000234145"/>
    </source>
</evidence>
<dbReference type="AlphaFoldDB" id="A0A2H9PAG2"/>
<dbReference type="EMBL" id="PFMS01000089">
    <property type="protein sequence ID" value="PIZ15416.1"/>
    <property type="molecule type" value="Genomic_DNA"/>
</dbReference>
<comment type="caution">
    <text evidence="1">The sequence shown here is derived from an EMBL/GenBank/DDBJ whole genome shotgun (WGS) entry which is preliminary data.</text>
</comment>
<reference evidence="2" key="1">
    <citation type="submission" date="2017-09" db="EMBL/GenBank/DDBJ databases">
        <title>Depth-based differentiation of microbial function through sediment-hosted aquifers and enrichment of novel symbionts in the deep terrestrial subsurface.</title>
        <authorList>
            <person name="Probst A.J."/>
            <person name="Ladd B."/>
            <person name="Jarett J.K."/>
            <person name="Geller-Mcgrath D.E."/>
            <person name="Sieber C.M.K."/>
            <person name="Emerson J.B."/>
            <person name="Anantharaman K."/>
            <person name="Thomas B.C."/>
            <person name="Malmstrom R."/>
            <person name="Stieglmeier M."/>
            <person name="Klingl A."/>
            <person name="Woyke T."/>
            <person name="Ryan C.M."/>
            <person name="Banfield J.F."/>
        </authorList>
    </citation>
    <scope>NUCLEOTIDE SEQUENCE [LARGE SCALE GENOMIC DNA]</scope>
</reference>
<accession>A0A2H9PAG2</accession>